<reference evidence="2 3" key="1">
    <citation type="submission" date="2024-01" db="EMBL/GenBank/DDBJ databases">
        <title>The genomes of 5 underutilized Papilionoideae crops provide insights into root nodulation and disease resistanc.</title>
        <authorList>
            <person name="Jiang F."/>
        </authorList>
    </citation>
    <scope>NUCLEOTIDE SEQUENCE [LARGE SCALE GENOMIC DNA]</scope>
    <source>
        <strain evidence="2">LVBAO_FW01</strain>
        <tissue evidence="2">Leaves</tissue>
    </source>
</reference>
<gene>
    <name evidence="2" type="ORF">VNO77_23471</name>
</gene>
<proteinExistence type="predicted"/>
<evidence type="ECO:0000256" key="1">
    <source>
        <dbReference type="SAM" id="MobiDB-lite"/>
    </source>
</evidence>
<evidence type="ECO:0000313" key="2">
    <source>
        <dbReference type="EMBL" id="KAK7329316.1"/>
    </source>
</evidence>
<comment type="caution">
    <text evidence="2">The sequence shown here is derived from an EMBL/GenBank/DDBJ whole genome shotgun (WGS) entry which is preliminary data.</text>
</comment>
<dbReference type="AlphaFoldDB" id="A0AAN9QBJ2"/>
<protein>
    <submittedName>
        <fullName evidence="2">Uncharacterized protein</fullName>
    </submittedName>
</protein>
<dbReference type="Proteomes" id="UP001367508">
    <property type="component" value="Unassembled WGS sequence"/>
</dbReference>
<organism evidence="2 3">
    <name type="scientific">Canavalia gladiata</name>
    <name type="common">Sword bean</name>
    <name type="synonym">Dolichos gladiatus</name>
    <dbReference type="NCBI Taxonomy" id="3824"/>
    <lineage>
        <taxon>Eukaryota</taxon>
        <taxon>Viridiplantae</taxon>
        <taxon>Streptophyta</taxon>
        <taxon>Embryophyta</taxon>
        <taxon>Tracheophyta</taxon>
        <taxon>Spermatophyta</taxon>
        <taxon>Magnoliopsida</taxon>
        <taxon>eudicotyledons</taxon>
        <taxon>Gunneridae</taxon>
        <taxon>Pentapetalae</taxon>
        <taxon>rosids</taxon>
        <taxon>fabids</taxon>
        <taxon>Fabales</taxon>
        <taxon>Fabaceae</taxon>
        <taxon>Papilionoideae</taxon>
        <taxon>50 kb inversion clade</taxon>
        <taxon>NPAAA clade</taxon>
        <taxon>indigoferoid/millettioid clade</taxon>
        <taxon>Phaseoleae</taxon>
        <taxon>Canavalia</taxon>
    </lineage>
</organism>
<dbReference type="EMBL" id="JAYMYQ010000005">
    <property type="protein sequence ID" value="KAK7329316.1"/>
    <property type="molecule type" value="Genomic_DNA"/>
</dbReference>
<accession>A0AAN9QBJ2</accession>
<feature type="compositionally biased region" description="Basic and acidic residues" evidence="1">
    <location>
        <begin position="38"/>
        <end position="54"/>
    </location>
</feature>
<keyword evidence="3" id="KW-1185">Reference proteome</keyword>
<feature type="region of interest" description="Disordered" evidence="1">
    <location>
        <begin position="27"/>
        <end position="60"/>
    </location>
</feature>
<name>A0AAN9QBJ2_CANGL</name>
<evidence type="ECO:0000313" key="3">
    <source>
        <dbReference type="Proteomes" id="UP001367508"/>
    </source>
</evidence>
<sequence length="75" mass="8405">MILGSMMLESCLIDHLKITNNVKCYSNGGVNHRKNGKIKTESEHPGAKNNDESQPRIWMNRLEAKPLSVNSLKPS</sequence>